<feature type="binding site" evidence="10">
    <location>
        <position position="104"/>
    </location>
    <ligand>
        <name>Zn(2+)</name>
        <dbReference type="ChEBI" id="CHEBI:29105"/>
        <note>catalytic</note>
    </ligand>
</feature>
<dbReference type="PROSITE" id="PS51747">
    <property type="entry name" value="CYT_DCMP_DEAMINASES_2"/>
    <property type="match status" value="1"/>
</dbReference>
<dbReference type="HOGENOM" id="CLU_047993_1_3_1"/>
<sequence length="125" mass="13797">RPRYLSWDDYFMSVAFLSAQRSKDPNKQVGACIVGKDKLILGVGYNGFPRGCPDNALPWSKKSANDDPLETKYAYVCHAEMNAIMNKNSASVAGGSLFVTMYPCNECAKLVIQAGIKEVVYYEGK</sequence>
<evidence type="ECO:0000313" key="12">
    <source>
        <dbReference type="EMBL" id="ABP00127.1"/>
    </source>
</evidence>
<evidence type="ECO:0000313" key="13">
    <source>
        <dbReference type="Proteomes" id="UP000001568"/>
    </source>
</evidence>
<name>A4S8W9_OSTLU</name>
<evidence type="ECO:0000256" key="7">
    <source>
        <dbReference type="ARBA" id="ARBA00038938"/>
    </source>
</evidence>
<dbReference type="Gramene" id="ABP00127">
    <property type="protein sequence ID" value="ABP00127"/>
    <property type="gene ID" value="OSTLU_8218"/>
</dbReference>
<evidence type="ECO:0000256" key="3">
    <source>
        <dbReference type="ARBA" id="ARBA00022723"/>
    </source>
</evidence>
<evidence type="ECO:0000256" key="10">
    <source>
        <dbReference type="PIRSR" id="PIRSR006019-2"/>
    </source>
</evidence>
<dbReference type="EMBL" id="CP000596">
    <property type="protein sequence ID" value="ABP00127.1"/>
    <property type="molecule type" value="Genomic_DNA"/>
</dbReference>
<dbReference type="Gene3D" id="3.40.140.10">
    <property type="entry name" value="Cytidine Deaminase, domain 2"/>
    <property type="match status" value="1"/>
</dbReference>
<dbReference type="PROSITE" id="PS00903">
    <property type="entry name" value="CYT_DCMP_DEAMINASES_1"/>
    <property type="match status" value="1"/>
</dbReference>
<feature type="non-terminal residue" evidence="12">
    <location>
        <position position="1"/>
    </location>
</feature>
<accession>A4S8W9</accession>
<dbReference type="InterPro" id="IPR016473">
    <property type="entry name" value="dCMP_deaminase"/>
</dbReference>
<dbReference type="EC" id="3.5.4.12" evidence="7"/>
<evidence type="ECO:0000256" key="9">
    <source>
        <dbReference type="PIRSR" id="PIRSR006019-1"/>
    </source>
</evidence>
<dbReference type="GO" id="GO:0005739">
    <property type="term" value="C:mitochondrion"/>
    <property type="evidence" value="ECO:0007669"/>
    <property type="project" value="EnsemblPlants"/>
</dbReference>
<evidence type="ECO:0000256" key="2">
    <source>
        <dbReference type="ARBA" id="ARBA00006576"/>
    </source>
</evidence>
<reference evidence="12 13" key="1">
    <citation type="journal article" date="2007" name="Proc. Natl. Acad. Sci. U.S.A.">
        <title>The tiny eukaryote Ostreococcus provides genomic insights into the paradox of plankton speciation.</title>
        <authorList>
            <person name="Palenik B."/>
            <person name="Grimwood J."/>
            <person name="Aerts A."/>
            <person name="Rouze P."/>
            <person name="Salamov A."/>
            <person name="Putnam N."/>
            <person name="Dupont C."/>
            <person name="Jorgensen R."/>
            <person name="Derelle E."/>
            <person name="Rombauts S."/>
            <person name="Zhou K."/>
            <person name="Otillar R."/>
            <person name="Merchant S.S."/>
            <person name="Podell S."/>
            <person name="Gaasterland T."/>
            <person name="Napoli C."/>
            <person name="Gendler K."/>
            <person name="Manuell A."/>
            <person name="Tai V."/>
            <person name="Vallon O."/>
            <person name="Piganeau G."/>
            <person name="Jancek S."/>
            <person name="Heijde M."/>
            <person name="Jabbari K."/>
            <person name="Bowler C."/>
            <person name="Lohr M."/>
            <person name="Robbens S."/>
            <person name="Werner G."/>
            <person name="Dubchak I."/>
            <person name="Pazour G.J."/>
            <person name="Ren Q."/>
            <person name="Paulsen I."/>
            <person name="Delwiche C."/>
            <person name="Schmutz J."/>
            <person name="Rokhsar D."/>
            <person name="Van de Peer Y."/>
            <person name="Moreau H."/>
            <person name="Grigoriev I.V."/>
        </authorList>
    </citation>
    <scope>NUCLEOTIDE SEQUENCE [LARGE SCALE GENOMIC DNA]</scope>
    <source>
        <strain evidence="12 13">CCE9901</strain>
    </source>
</reference>
<evidence type="ECO:0000259" key="11">
    <source>
        <dbReference type="PROSITE" id="PS51747"/>
    </source>
</evidence>
<keyword evidence="3 10" id="KW-0479">Metal-binding</keyword>
<comment type="cofactor">
    <cofactor evidence="1 10">
        <name>Zn(2+)</name>
        <dbReference type="ChEBI" id="CHEBI:29105"/>
    </cofactor>
</comment>
<dbReference type="FunFam" id="3.40.140.10:FF:000021">
    <property type="entry name" value="Deoxycytidylate deaminase"/>
    <property type="match status" value="1"/>
</dbReference>
<dbReference type="GO" id="GO:0006220">
    <property type="term" value="P:pyrimidine nucleotide metabolic process"/>
    <property type="evidence" value="ECO:0007669"/>
    <property type="project" value="InterPro"/>
</dbReference>
<dbReference type="GeneID" id="5006123"/>
<organism evidence="12 13">
    <name type="scientific">Ostreococcus lucimarinus (strain CCE9901)</name>
    <dbReference type="NCBI Taxonomy" id="436017"/>
    <lineage>
        <taxon>Eukaryota</taxon>
        <taxon>Viridiplantae</taxon>
        <taxon>Chlorophyta</taxon>
        <taxon>Mamiellophyceae</taxon>
        <taxon>Mamiellales</taxon>
        <taxon>Bathycoccaceae</taxon>
        <taxon>Ostreococcus</taxon>
    </lineage>
</organism>
<dbReference type="GO" id="GO:0009507">
    <property type="term" value="C:chloroplast"/>
    <property type="evidence" value="ECO:0007669"/>
    <property type="project" value="EnsemblPlants"/>
</dbReference>
<dbReference type="Proteomes" id="UP000001568">
    <property type="component" value="Chromosome 16"/>
</dbReference>
<feature type="non-terminal residue" evidence="12">
    <location>
        <position position="125"/>
    </location>
</feature>
<protein>
    <recommendedName>
        <fullName evidence="8">dCMP deaminase</fullName>
        <ecNumber evidence="7">3.5.4.12</ecNumber>
    </recommendedName>
    <alternativeName>
        <fullName evidence="8">dCMP deaminase</fullName>
    </alternativeName>
</protein>
<dbReference type="GO" id="GO:0004132">
    <property type="term" value="F:dCMP deaminase activity"/>
    <property type="evidence" value="ECO:0007669"/>
    <property type="project" value="UniProtKB-EC"/>
</dbReference>
<dbReference type="InterPro" id="IPR016192">
    <property type="entry name" value="APOBEC/CMP_deaminase_Zn-bd"/>
</dbReference>
<dbReference type="InterPro" id="IPR035105">
    <property type="entry name" value="Deoxycytidylate_deaminase_dom"/>
</dbReference>
<dbReference type="InterPro" id="IPR015517">
    <property type="entry name" value="dCMP_deaminase-rel"/>
</dbReference>
<evidence type="ECO:0000256" key="4">
    <source>
        <dbReference type="ARBA" id="ARBA00022727"/>
    </source>
</evidence>
<gene>
    <name evidence="12" type="ORF">OSTLU_8218</name>
</gene>
<dbReference type="Pfam" id="PF00383">
    <property type="entry name" value="dCMP_cyt_deam_1"/>
    <property type="match status" value="1"/>
</dbReference>
<keyword evidence="5" id="KW-0378">Hydrolase</keyword>
<feature type="binding site" evidence="10">
    <location>
        <position position="107"/>
    </location>
    <ligand>
        <name>Zn(2+)</name>
        <dbReference type="ChEBI" id="CHEBI:29105"/>
        <note>catalytic</note>
    </ligand>
</feature>
<evidence type="ECO:0000256" key="1">
    <source>
        <dbReference type="ARBA" id="ARBA00001947"/>
    </source>
</evidence>
<keyword evidence="13" id="KW-1185">Reference proteome</keyword>
<dbReference type="SUPFAM" id="SSF53927">
    <property type="entry name" value="Cytidine deaminase-like"/>
    <property type="match status" value="1"/>
</dbReference>
<evidence type="ECO:0000256" key="6">
    <source>
        <dbReference type="ARBA" id="ARBA00022833"/>
    </source>
</evidence>
<dbReference type="PANTHER" id="PTHR11086">
    <property type="entry name" value="DEOXYCYTIDYLATE DEAMINASE-RELATED"/>
    <property type="match status" value="1"/>
</dbReference>
<feature type="domain" description="CMP/dCMP-type deaminase" evidence="11">
    <location>
        <begin position="6"/>
        <end position="125"/>
    </location>
</feature>
<dbReference type="OrthoDB" id="6710946at2759"/>
<dbReference type="PIRSF" id="PIRSF006019">
    <property type="entry name" value="dCMP_deaminase"/>
    <property type="match status" value="1"/>
</dbReference>
<feature type="binding site" evidence="10">
    <location>
        <position position="78"/>
    </location>
    <ligand>
        <name>Zn(2+)</name>
        <dbReference type="ChEBI" id="CHEBI:29105"/>
        <note>catalytic</note>
    </ligand>
</feature>
<evidence type="ECO:0000256" key="5">
    <source>
        <dbReference type="ARBA" id="ARBA00022801"/>
    </source>
</evidence>
<dbReference type="PANTHER" id="PTHR11086:SF18">
    <property type="entry name" value="DEOXYCYTIDYLATE DEAMINASE"/>
    <property type="match status" value="1"/>
</dbReference>
<dbReference type="OMA" id="HCEEVGC"/>
<evidence type="ECO:0000256" key="8">
    <source>
        <dbReference type="ARBA" id="ARBA00041763"/>
    </source>
</evidence>
<dbReference type="GO" id="GO:0009165">
    <property type="term" value="P:nucleotide biosynthetic process"/>
    <property type="evidence" value="ECO:0007669"/>
    <property type="project" value="UniProtKB-KW"/>
</dbReference>
<dbReference type="InterPro" id="IPR016193">
    <property type="entry name" value="Cytidine_deaminase-like"/>
</dbReference>
<dbReference type="RefSeq" id="XP_001421833.1">
    <property type="nucleotide sequence ID" value="XM_001421796.1"/>
</dbReference>
<feature type="active site" description="Proton donor" evidence="9">
    <location>
        <position position="80"/>
    </location>
</feature>
<keyword evidence="6 10" id="KW-0862">Zinc</keyword>
<dbReference type="KEGG" id="olu:OSTLU_8218"/>
<comment type="similarity">
    <text evidence="2">Belongs to the cytidine and deoxycytidylate deaminase family.</text>
</comment>
<dbReference type="STRING" id="436017.A4S8W9"/>
<proteinExistence type="inferred from homology"/>
<dbReference type="InterPro" id="IPR002125">
    <property type="entry name" value="CMP_dCMP_dom"/>
</dbReference>
<dbReference type="AlphaFoldDB" id="A4S8W9"/>
<keyword evidence="4" id="KW-0545">Nucleotide biosynthesis</keyword>
<dbReference type="eggNOG" id="KOG3127">
    <property type="taxonomic scope" value="Eukaryota"/>
</dbReference>
<dbReference type="GO" id="GO:0008270">
    <property type="term" value="F:zinc ion binding"/>
    <property type="evidence" value="ECO:0007669"/>
    <property type="project" value="InterPro"/>
</dbReference>
<dbReference type="CDD" id="cd01286">
    <property type="entry name" value="deoxycytidylate_deaminase"/>
    <property type="match status" value="1"/>
</dbReference>